<evidence type="ECO:0000256" key="1">
    <source>
        <dbReference type="SAM" id="MobiDB-lite"/>
    </source>
</evidence>
<feature type="compositionally biased region" description="Acidic residues" evidence="1">
    <location>
        <begin position="30"/>
        <end position="43"/>
    </location>
</feature>
<comment type="caution">
    <text evidence="2">The sequence shown here is derived from an EMBL/GenBank/DDBJ whole genome shotgun (WGS) entry which is preliminary data.</text>
</comment>
<dbReference type="EMBL" id="JAAKFY010000027">
    <property type="protein sequence ID" value="KAF3832955.1"/>
    <property type="molecule type" value="Genomic_DNA"/>
</dbReference>
<organism evidence="2 3">
    <name type="scientific">Dissostichus mawsoni</name>
    <name type="common">Antarctic cod</name>
    <dbReference type="NCBI Taxonomy" id="36200"/>
    <lineage>
        <taxon>Eukaryota</taxon>
        <taxon>Metazoa</taxon>
        <taxon>Chordata</taxon>
        <taxon>Craniata</taxon>
        <taxon>Vertebrata</taxon>
        <taxon>Euteleostomi</taxon>
        <taxon>Actinopterygii</taxon>
        <taxon>Neopterygii</taxon>
        <taxon>Teleostei</taxon>
        <taxon>Neoteleostei</taxon>
        <taxon>Acanthomorphata</taxon>
        <taxon>Eupercaria</taxon>
        <taxon>Perciformes</taxon>
        <taxon>Notothenioidei</taxon>
        <taxon>Nototheniidae</taxon>
        <taxon>Dissostichus</taxon>
    </lineage>
</organism>
<reference evidence="2 3" key="1">
    <citation type="submission" date="2020-03" db="EMBL/GenBank/DDBJ databases">
        <title>Dissostichus mawsoni Genome sequencing and assembly.</title>
        <authorList>
            <person name="Park H."/>
        </authorList>
    </citation>
    <scope>NUCLEOTIDE SEQUENCE [LARGE SCALE GENOMIC DNA]</scope>
    <source>
        <strain evidence="2">DM0001</strain>
        <tissue evidence="2">Muscle</tissue>
    </source>
</reference>
<dbReference type="AlphaFoldDB" id="A0A7J5X7L6"/>
<dbReference type="Proteomes" id="UP000518266">
    <property type="component" value="Unassembled WGS sequence"/>
</dbReference>
<name>A0A7J5X7L6_DISMA</name>
<proteinExistence type="predicted"/>
<protein>
    <submittedName>
        <fullName evidence="2">Uncharacterized protein</fullName>
    </submittedName>
</protein>
<evidence type="ECO:0000313" key="2">
    <source>
        <dbReference type="EMBL" id="KAF3832955.1"/>
    </source>
</evidence>
<evidence type="ECO:0000313" key="3">
    <source>
        <dbReference type="Proteomes" id="UP000518266"/>
    </source>
</evidence>
<gene>
    <name evidence="2" type="ORF">F7725_026620</name>
</gene>
<accession>A0A7J5X7L6</accession>
<feature type="region of interest" description="Disordered" evidence="1">
    <location>
        <begin position="16"/>
        <end position="46"/>
    </location>
</feature>
<keyword evidence="3" id="KW-1185">Reference proteome</keyword>
<sequence length="91" mass="10206">MARHYSTQEALDIIMHSDCEDGSSSSSVDSEADTEEASESMEDASEKSLQHLLQMWEIHMQGPQSVHLQPLLDLSWTLTARHTVFIQCSSL</sequence>